<name>A0AA41PVB5_9ACTN</name>
<dbReference type="Gene3D" id="1.20.120.450">
    <property type="entry name" value="dinb family like domain"/>
    <property type="match status" value="1"/>
</dbReference>
<gene>
    <name evidence="3" type="ORF">LZ495_03470</name>
</gene>
<dbReference type="InterPro" id="IPR017517">
    <property type="entry name" value="Maleyloyr_isom"/>
</dbReference>
<feature type="region of interest" description="Disordered" evidence="1">
    <location>
        <begin position="166"/>
        <end position="192"/>
    </location>
</feature>
<dbReference type="GO" id="GO:0046872">
    <property type="term" value="F:metal ion binding"/>
    <property type="evidence" value="ECO:0007669"/>
    <property type="project" value="InterPro"/>
</dbReference>
<comment type="caution">
    <text evidence="3">The sequence shown here is derived from an EMBL/GenBank/DDBJ whole genome shotgun (WGS) entry which is preliminary data.</text>
</comment>
<feature type="domain" description="Mycothiol-dependent maleylpyruvate isomerase metal-binding" evidence="2">
    <location>
        <begin position="18"/>
        <end position="133"/>
    </location>
</feature>
<dbReference type="Pfam" id="PF11716">
    <property type="entry name" value="MDMPI_N"/>
    <property type="match status" value="1"/>
</dbReference>
<dbReference type="InterPro" id="IPR024344">
    <property type="entry name" value="MDMPI_metal-binding"/>
</dbReference>
<evidence type="ECO:0000313" key="3">
    <source>
        <dbReference type="EMBL" id="MCF2526282.1"/>
    </source>
</evidence>
<dbReference type="NCBIfam" id="TIGR03086">
    <property type="entry name" value="TIGR03086 family metal-binding protein"/>
    <property type="match status" value="1"/>
</dbReference>
<reference evidence="3" key="1">
    <citation type="submission" date="2022-01" db="EMBL/GenBank/DDBJ databases">
        <title>Genome-Based Taxonomic Classification of the Phylum Actinobacteria.</title>
        <authorList>
            <person name="Gao Y."/>
        </authorList>
    </citation>
    <scope>NUCLEOTIDE SEQUENCE</scope>
    <source>
        <strain evidence="3">KLBMP 8922</strain>
    </source>
</reference>
<dbReference type="InterPro" id="IPR034660">
    <property type="entry name" value="DinB/YfiT-like"/>
</dbReference>
<accession>A0AA41PVB5</accession>
<protein>
    <submittedName>
        <fullName evidence="3">TIGR03086 family metal-binding protein</fullName>
    </submittedName>
</protein>
<organism evidence="3 4">
    <name type="scientific">Yinghuangia soli</name>
    <dbReference type="NCBI Taxonomy" id="2908204"/>
    <lineage>
        <taxon>Bacteria</taxon>
        <taxon>Bacillati</taxon>
        <taxon>Actinomycetota</taxon>
        <taxon>Actinomycetes</taxon>
        <taxon>Kitasatosporales</taxon>
        <taxon>Streptomycetaceae</taxon>
        <taxon>Yinghuangia</taxon>
    </lineage>
</organism>
<feature type="compositionally biased region" description="Pro residues" evidence="1">
    <location>
        <begin position="172"/>
        <end position="181"/>
    </location>
</feature>
<dbReference type="AlphaFoldDB" id="A0AA41PVB5"/>
<dbReference type="NCBIfam" id="TIGR03083">
    <property type="entry name" value="maleylpyruvate isomerase family mycothiol-dependent enzyme"/>
    <property type="match status" value="1"/>
</dbReference>
<dbReference type="EMBL" id="JAKFHA010000001">
    <property type="protein sequence ID" value="MCF2526282.1"/>
    <property type="molecule type" value="Genomic_DNA"/>
</dbReference>
<keyword evidence="4" id="KW-1185">Reference proteome</keyword>
<evidence type="ECO:0000313" key="4">
    <source>
        <dbReference type="Proteomes" id="UP001165378"/>
    </source>
</evidence>
<sequence>MPIKLDAVKWYDARTVKAGVAVVEQVTADDLDKPTPCTGWSLADLLAHMTAQHRGFAAAARGDGADPRHWATEPPSIAQYREAAADVFAAFGEVTDREQDFMLPEITSAMPFPAWQAIGFHFIDYVVHAWDVARTLGLPHAPEPDIAEAALPIALAVPDGPSRLAPGAAFAPPLPPVPARPAPRGSRGTSAGTAPFAEILRALGRNPAWSPTNR</sequence>
<evidence type="ECO:0000256" key="1">
    <source>
        <dbReference type="SAM" id="MobiDB-lite"/>
    </source>
</evidence>
<dbReference type="SUPFAM" id="SSF109854">
    <property type="entry name" value="DinB/YfiT-like putative metalloenzymes"/>
    <property type="match status" value="1"/>
</dbReference>
<evidence type="ECO:0000259" key="2">
    <source>
        <dbReference type="Pfam" id="PF11716"/>
    </source>
</evidence>
<dbReference type="Proteomes" id="UP001165378">
    <property type="component" value="Unassembled WGS sequence"/>
</dbReference>
<dbReference type="InterPro" id="IPR017520">
    <property type="entry name" value="CHP03086"/>
</dbReference>
<dbReference type="RefSeq" id="WP_235050325.1">
    <property type="nucleotide sequence ID" value="NZ_JAKFHA010000001.1"/>
</dbReference>
<proteinExistence type="predicted"/>